<dbReference type="KEGG" id="tgr:Tgr7_3263"/>
<dbReference type="AlphaFoldDB" id="B8GR77"/>
<dbReference type="SMART" id="SM00560">
    <property type="entry name" value="LamGL"/>
    <property type="match status" value="1"/>
</dbReference>
<dbReference type="InterPro" id="IPR013320">
    <property type="entry name" value="ConA-like_dom_sf"/>
</dbReference>
<dbReference type="EMBL" id="CP001339">
    <property type="protein sequence ID" value="ACL74331.1"/>
    <property type="molecule type" value="Genomic_DNA"/>
</dbReference>
<evidence type="ECO:0000313" key="5">
    <source>
        <dbReference type="Proteomes" id="UP000002383"/>
    </source>
</evidence>
<dbReference type="PANTHER" id="PTHR42535">
    <property type="entry name" value="OOKINETE PROTEIN, PUTATIVE-RELATED"/>
    <property type="match status" value="1"/>
</dbReference>
<accession>B8GR77</accession>
<dbReference type="Proteomes" id="UP000002383">
    <property type="component" value="Chromosome"/>
</dbReference>
<dbReference type="SUPFAM" id="SSF49899">
    <property type="entry name" value="Concanavalin A-like lectins/glucanases"/>
    <property type="match status" value="1"/>
</dbReference>
<name>B8GR77_THISH</name>
<keyword evidence="1" id="KW-0732">Signal</keyword>
<evidence type="ECO:0000256" key="2">
    <source>
        <dbReference type="ARBA" id="ARBA00023157"/>
    </source>
</evidence>
<evidence type="ECO:0000259" key="3">
    <source>
        <dbReference type="SMART" id="SM00560"/>
    </source>
</evidence>
<dbReference type="eggNOG" id="COG3210">
    <property type="taxonomic scope" value="Bacteria"/>
</dbReference>
<protein>
    <submittedName>
        <fullName evidence="4">VcfQ-like protein</fullName>
    </submittedName>
</protein>
<sequence>MIAQVAVRHTSPVTAPAGWTLVRTDSRTSGPNLTQRLYVRVAGPTEPPSYTWTFASTRAAGGIALFRGVDPHNPVSVHAGQGGSGTTLTAPSVLVSIDGSRLLTSFASANGNTALGLPSGMGQVFNHETGAGPNGAAIRMAGEIRSPGNTGVRQASGPNTNWIAQALVLRPLNLGLAAHWRMEEPVWSGAAGEVQDSSGNGRHGTAIGSAQTAISTPAIPGDPGTCRYGVFDGSSAYVEVPGHPNLTGTSALTYTAWIRPNTWSGTIRQVMAKSVHGGGAGRAQMGIFSEDGVLKGRAMTVGGHSTSGWEVSTALPATGQWTHVALVFAPTSLTLYVNGASAATLVFPVDSLITNGDPLRIGNDVGRSYEFSGLIDEVRVYRGSLTTDDVLSVMNATHPCETASPHHIRLLHDGQGLTCMPESVVVQACADAECTSLFADPVVVTLLTAPAGGVWSPNPVTVNGSASVALRYTTPGTVNLQVAAVDPPVQSALRCFSGGVETCDMVFSLSGFEFDFTAAEPMLAGRVAQPVTISALSADPAGPGTCAPAFSGARDVGMWFDYADPGTGTLALSVDGVTLGSADPGTAVSLVFDDNAQAQLALLYQDAGLLTLHARFDGQEEEAGLVMTGSGQFVVRPAGLCVDTPAANADCDPASPSCSVFRRAGEQFPLRVSAVAWRDDDGGDLCMNRAARVTPNFRLNNIPLTSEPLAPLPGVGGVLAVGSVSLTAADAGVAEIPDQEISEVGVFRVSASPLPGTYHGVDVNGGLSDNLGRFTPYDFQVVLDNSPEFEAACGGGFTYMSQWFGYATAPEIRITARNRHGVTTRNYDGAWWRLTDIAPDYAHAGQPEPLPVGVSFVIDASHDAIDCASGGCQGEVVVGFAGEFTYERNGTPVDPVNGQVQISFTVEDGDGVVYGDNPFRFDVDFPADEDEQRWGRLEMGNAHGPELLPLTVPMYTSYFRDGGFRINLDDSCTALDAGHLNPDIQLSGGTSTATVLSSPAVAGRLDVNLTAPGAGNTGYVDLRPDLSVSSGADLPWLQFDWDGDGNQRGPEGRATFGVFGGNERQIYIRELP</sequence>
<feature type="domain" description="LamG-like jellyroll fold" evidence="3">
    <location>
        <begin position="250"/>
        <end position="388"/>
    </location>
</feature>
<dbReference type="InterPro" id="IPR046524">
    <property type="entry name" value="DUF6701"/>
</dbReference>
<keyword evidence="2" id="KW-1015">Disulfide bond</keyword>
<evidence type="ECO:0000313" key="4">
    <source>
        <dbReference type="EMBL" id="ACL74331.1"/>
    </source>
</evidence>
<gene>
    <name evidence="4" type="ordered locus">Tgr7_3263</name>
</gene>
<reference evidence="4 5" key="1">
    <citation type="journal article" date="2011" name="Stand. Genomic Sci.">
        <title>Complete genome sequence of 'Thioalkalivibrio sulfidophilus' HL-EbGr7.</title>
        <authorList>
            <person name="Muyzer G."/>
            <person name="Sorokin D.Y."/>
            <person name="Mavromatis K."/>
            <person name="Lapidus A."/>
            <person name="Clum A."/>
            <person name="Ivanova N."/>
            <person name="Pati A."/>
            <person name="d'Haeseleer P."/>
            <person name="Woyke T."/>
            <person name="Kyrpides N.C."/>
        </authorList>
    </citation>
    <scope>NUCLEOTIDE SEQUENCE [LARGE SCALE GENOMIC DNA]</scope>
    <source>
        <strain evidence="4 5">HL-EbGR7</strain>
    </source>
</reference>
<keyword evidence="5" id="KW-1185">Reference proteome</keyword>
<dbReference type="Pfam" id="PF13385">
    <property type="entry name" value="Laminin_G_3"/>
    <property type="match status" value="1"/>
</dbReference>
<dbReference type="Pfam" id="PF20419">
    <property type="entry name" value="DUF6701"/>
    <property type="match status" value="1"/>
</dbReference>
<dbReference type="Gene3D" id="2.60.120.200">
    <property type="match status" value="1"/>
</dbReference>
<organism evidence="4 5">
    <name type="scientific">Thioalkalivibrio sulfidiphilus (strain HL-EbGR7)</name>
    <dbReference type="NCBI Taxonomy" id="396588"/>
    <lineage>
        <taxon>Bacteria</taxon>
        <taxon>Pseudomonadati</taxon>
        <taxon>Pseudomonadota</taxon>
        <taxon>Gammaproteobacteria</taxon>
        <taxon>Chromatiales</taxon>
        <taxon>Ectothiorhodospiraceae</taxon>
        <taxon>Thioalkalivibrio</taxon>
    </lineage>
</organism>
<dbReference type="HOGENOM" id="CLU_287412_0_0_6"/>
<dbReference type="InterPro" id="IPR006558">
    <property type="entry name" value="LamG-like"/>
</dbReference>
<proteinExistence type="predicted"/>
<dbReference type="STRING" id="396588.Tgr7_3263"/>
<evidence type="ECO:0000256" key="1">
    <source>
        <dbReference type="ARBA" id="ARBA00022729"/>
    </source>
</evidence>
<dbReference type="PANTHER" id="PTHR42535:SF2">
    <property type="entry name" value="CHROMOSOME UNDETERMINED SCAFFOLD_146, WHOLE GENOME SHOTGUN SEQUENCE"/>
    <property type="match status" value="1"/>
</dbReference>